<gene>
    <name evidence="2" type="ORF">CFOL_v3_11125</name>
</gene>
<keyword evidence="3" id="KW-1185">Reference proteome</keyword>
<organism evidence="2 3">
    <name type="scientific">Cephalotus follicularis</name>
    <name type="common">Albany pitcher plant</name>
    <dbReference type="NCBI Taxonomy" id="3775"/>
    <lineage>
        <taxon>Eukaryota</taxon>
        <taxon>Viridiplantae</taxon>
        <taxon>Streptophyta</taxon>
        <taxon>Embryophyta</taxon>
        <taxon>Tracheophyta</taxon>
        <taxon>Spermatophyta</taxon>
        <taxon>Magnoliopsida</taxon>
        <taxon>eudicotyledons</taxon>
        <taxon>Gunneridae</taxon>
        <taxon>Pentapetalae</taxon>
        <taxon>rosids</taxon>
        <taxon>fabids</taxon>
        <taxon>Oxalidales</taxon>
        <taxon>Cephalotaceae</taxon>
        <taxon>Cephalotus</taxon>
    </lineage>
</organism>
<feature type="compositionally biased region" description="Basic and acidic residues" evidence="1">
    <location>
        <begin position="129"/>
        <end position="140"/>
    </location>
</feature>
<accession>A0A1Q3BHY5</accession>
<dbReference type="OrthoDB" id="5593012at2759"/>
<comment type="caution">
    <text evidence="2">The sequence shown here is derived from an EMBL/GenBank/DDBJ whole genome shotgun (WGS) entry which is preliminary data.</text>
</comment>
<name>A0A1Q3BHY5_CEPFO</name>
<sequence length="175" mass="20799">MFTRFTNIINSLKSIGKSYINNEIERNIIRSLHIAWRTKVTTNEKAKDLSTLPMEELIGPLMTHKLNLRSQEVEKVKKKKEKRKTIALKARKESDDKDQDELAMITRKFKRFLSKNKQYEKKPSRKTPKTKEEETKKLEEVTCYESNKTEHYKSDHPRLKKGKEYLKKKRAMIAT</sequence>
<dbReference type="EMBL" id="BDDD01000573">
    <property type="protein sequence ID" value="GAV67620.1"/>
    <property type="molecule type" value="Genomic_DNA"/>
</dbReference>
<dbReference type="AlphaFoldDB" id="A0A1Q3BHY5"/>
<evidence type="ECO:0000313" key="2">
    <source>
        <dbReference type="EMBL" id="GAV67620.1"/>
    </source>
</evidence>
<proteinExistence type="predicted"/>
<evidence type="ECO:0000256" key="1">
    <source>
        <dbReference type="SAM" id="MobiDB-lite"/>
    </source>
</evidence>
<protein>
    <submittedName>
        <fullName evidence="2">UBN2 domain-containing protein</fullName>
    </submittedName>
</protein>
<evidence type="ECO:0000313" key="3">
    <source>
        <dbReference type="Proteomes" id="UP000187406"/>
    </source>
</evidence>
<reference evidence="3" key="1">
    <citation type="submission" date="2016-04" db="EMBL/GenBank/DDBJ databases">
        <title>Cephalotus genome sequencing.</title>
        <authorList>
            <person name="Fukushima K."/>
            <person name="Hasebe M."/>
            <person name="Fang X."/>
        </authorList>
    </citation>
    <scope>NUCLEOTIDE SEQUENCE [LARGE SCALE GENOMIC DNA]</scope>
    <source>
        <strain evidence="3">cv. St1</strain>
    </source>
</reference>
<dbReference type="Proteomes" id="UP000187406">
    <property type="component" value="Unassembled WGS sequence"/>
</dbReference>
<feature type="region of interest" description="Disordered" evidence="1">
    <location>
        <begin position="114"/>
        <end position="140"/>
    </location>
</feature>
<dbReference type="InParanoid" id="A0A1Q3BHY5"/>